<organism evidence="3 4">
    <name type="scientific">Lentisphaera araneosa HTCC2155</name>
    <dbReference type="NCBI Taxonomy" id="313628"/>
    <lineage>
        <taxon>Bacteria</taxon>
        <taxon>Pseudomonadati</taxon>
        <taxon>Lentisphaerota</taxon>
        <taxon>Lentisphaeria</taxon>
        <taxon>Lentisphaerales</taxon>
        <taxon>Lentisphaeraceae</taxon>
        <taxon>Lentisphaera</taxon>
    </lineage>
</organism>
<dbReference type="EMBL" id="ABCK01000006">
    <property type="protein sequence ID" value="EDM28171.1"/>
    <property type="molecule type" value="Genomic_DNA"/>
</dbReference>
<keyword evidence="1" id="KW-0732">Signal</keyword>
<evidence type="ECO:0000259" key="2">
    <source>
        <dbReference type="Pfam" id="PF13590"/>
    </source>
</evidence>
<dbReference type="STRING" id="313628.LNTAR_12481"/>
<evidence type="ECO:0000256" key="1">
    <source>
        <dbReference type="SAM" id="SignalP"/>
    </source>
</evidence>
<evidence type="ECO:0000313" key="4">
    <source>
        <dbReference type="Proteomes" id="UP000004947"/>
    </source>
</evidence>
<gene>
    <name evidence="3" type="ORF">LNTAR_12481</name>
</gene>
<reference evidence="3 4" key="1">
    <citation type="journal article" date="2010" name="J. Bacteriol.">
        <title>Genome sequence of Lentisphaera araneosa HTCC2155T, the type species of the order Lentisphaerales in the phylum Lentisphaerae.</title>
        <authorList>
            <person name="Thrash J.C."/>
            <person name="Cho J.C."/>
            <person name="Vergin K.L."/>
            <person name="Morris R.M."/>
            <person name="Giovannoni S.J."/>
        </authorList>
    </citation>
    <scope>NUCLEOTIDE SEQUENCE [LARGE SCALE GENOMIC DNA]</scope>
    <source>
        <strain evidence="3 4">HTCC2155</strain>
    </source>
</reference>
<proteinExistence type="predicted"/>
<dbReference type="PROSITE" id="PS51257">
    <property type="entry name" value="PROKAR_LIPOPROTEIN"/>
    <property type="match status" value="1"/>
</dbReference>
<accession>A6DJU7</accession>
<feature type="chain" id="PRO_5002694455" description="DUF4136 domain-containing protein" evidence="1">
    <location>
        <begin position="21"/>
        <end position="193"/>
    </location>
</feature>
<dbReference type="InterPro" id="IPR025411">
    <property type="entry name" value="DUF4136"/>
</dbReference>
<comment type="caution">
    <text evidence="3">The sequence shown here is derived from an EMBL/GenBank/DDBJ whole genome shotgun (WGS) entry which is preliminary data.</text>
</comment>
<sequence>MKQLCLTLLFTLFLSSCSISPVKTSSDYDEFADFRLLRAYKWYEREKNPPGVDDLLHRRITRNIDQELNFDGYHPAKEGEAVHFLVNYVVVAKEMQEIRSVTSYSGYSPHYYGRHHYPSYHASNVELRNYRKGTIFIDILSAKTNKLIWRGVGTRRIPNNMDRLRRNEVVKETVNEVMKNFPPNPKDKPTKQN</sequence>
<name>A6DJU7_9BACT</name>
<evidence type="ECO:0000313" key="3">
    <source>
        <dbReference type="EMBL" id="EDM28171.1"/>
    </source>
</evidence>
<dbReference type="Proteomes" id="UP000004947">
    <property type="component" value="Unassembled WGS sequence"/>
</dbReference>
<dbReference type="OrthoDB" id="329837at2"/>
<dbReference type="AlphaFoldDB" id="A6DJU7"/>
<dbReference type="RefSeq" id="WP_007278163.1">
    <property type="nucleotide sequence ID" value="NZ_ABCK01000006.1"/>
</dbReference>
<protein>
    <recommendedName>
        <fullName evidence="2">DUF4136 domain-containing protein</fullName>
    </recommendedName>
</protein>
<keyword evidence="4" id="KW-1185">Reference proteome</keyword>
<feature type="domain" description="DUF4136" evidence="2">
    <location>
        <begin position="25"/>
        <end position="183"/>
    </location>
</feature>
<dbReference type="Pfam" id="PF13590">
    <property type="entry name" value="DUF4136"/>
    <property type="match status" value="1"/>
</dbReference>
<dbReference type="Gene3D" id="3.30.160.670">
    <property type="match status" value="1"/>
</dbReference>
<feature type="signal peptide" evidence="1">
    <location>
        <begin position="1"/>
        <end position="20"/>
    </location>
</feature>